<evidence type="ECO:0000313" key="1">
    <source>
        <dbReference type="EMBL" id="SJZ61089.1"/>
    </source>
</evidence>
<proteinExistence type="predicted"/>
<evidence type="ECO:0000313" key="2">
    <source>
        <dbReference type="Proteomes" id="UP000190065"/>
    </source>
</evidence>
<gene>
    <name evidence="1" type="ORF">SAMN02745202_00599</name>
</gene>
<dbReference type="EMBL" id="FUXK01000005">
    <property type="protein sequence ID" value="SJZ61089.1"/>
    <property type="molecule type" value="Genomic_DNA"/>
</dbReference>
<dbReference type="AlphaFoldDB" id="A0A1T4M260"/>
<protein>
    <submittedName>
        <fullName evidence="1">Uncharacterized protein</fullName>
    </submittedName>
</protein>
<organism evidence="1 2">
    <name type="scientific">Segatella oulorum</name>
    <dbReference type="NCBI Taxonomy" id="28136"/>
    <lineage>
        <taxon>Bacteria</taxon>
        <taxon>Pseudomonadati</taxon>
        <taxon>Bacteroidota</taxon>
        <taxon>Bacteroidia</taxon>
        <taxon>Bacteroidales</taxon>
        <taxon>Prevotellaceae</taxon>
        <taxon>Segatella</taxon>
    </lineage>
</organism>
<sequence length="45" mass="5476">MEFLPTDLKRQEFHMEFLPNDLGRQDFHLKFYQLTSSVKISTWNS</sequence>
<reference evidence="1 2" key="1">
    <citation type="submission" date="2017-02" db="EMBL/GenBank/DDBJ databases">
        <authorList>
            <person name="Peterson S.W."/>
        </authorList>
    </citation>
    <scope>NUCLEOTIDE SEQUENCE [LARGE SCALE GENOMIC DNA]</scope>
    <source>
        <strain evidence="1 2">ATCC 43324</strain>
    </source>
</reference>
<name>A0A1T4M260_9BACT</name>
<dbReference type="STRING" id="28136.SAMN02745202_00599"/>
<accession>A0A1T4M260</accession>
<dbReference type="Proteomes" id="UP000190065">
    <property type="component" value="Unassembled WGS sequence"/>
</dbReference>